<accession>A0A7R8W9X6</accession>
<evidence type="ECO:0000313" key="1">
    <source>
        <dbReference type="EMBL" id="CAD7227681.1"/>
    </source>
</evidence>
<dbReference type="EMBL" id="OB661219">
    <property type="protein sequence ID" value="CAD7227681.1"/>
    <property type="molecule type" value="Genomic_DNA"/>
</dbReference>
<name>A0A7R8W9X6_9CRUS</name>
<dbReference type="AlphaFoldDB" id="A0A7R8W9X6"/>
<reference evidence="1" key="1">
    <citation type="submission" date="2020-11" db="EMBL/GenBank/DDBJ databases">
        <authorList>
            <person name="Tran Van P."/>
        </authorList>
    </citation>
    <scope>NUCLEOTIDE SEQUENCE</scope>
</reference>
<protein>
    <submittedName>
        <fullName evidence="1">Uncharacterized protein</fullName>
    </submittedName>
</protein>
<organism evidence="1">
    <name type="scientific">Cyprideis torosa</name>
    <dbReference type="NCBI Taxonomy" id="163714"/>
    <lineage>
        <taxon>Eukaryota</taxon>
        <taxon>Metazoa</taxon>
        <taxon>Ecdysozoa</taxon>
        <taxon>Arthropoda</taxon>
        <taxon>Crustacea</taxon>
        <taxon>Oligostraca</taxon>
        <taxon>Ostracoda</taxon>
        <taxon>Podocopa</taxon>
        <taxon>Podocopida</taxon>
        <taxon>Cytherocopina</taxon>
        <taxon>Cytheroidea</taxon>
        <taxon>Cytherideidae</taxon>
        <taxon>Cyprideis</taxon>
    </lineage>
</organism>
<sequence>MGENNATWNRIAILATSAIYNKELFGNLGIVSAMYQCRKLSLQTTEQKSSVTQVAARSVALRLAAWGRGKSGTCRSRVRVPARVRFGKRSAAPLVINAFDFFGRQTPPVTIFVNKLSQGGNYCGRKTVASLSATPHLRLSDSDQRSANLC</sequence>
<proteinExistence type="predicted"/>
<gene>
    <name evidence="1" type="ORF">CTOB1V02_LOCUS5580</name>
</gene>